<comment type="similarity">
    <text evidence="1">Belongs to the ROK (NagC/XylR) family.</text>
</comment>
<dbReference type="InterPro" id="IPR036390">
    <property type="entry name" value="WH_DNA-bd_sf"/>
</dbReference>
<sequence length="390" mass="43286">MKQYNPLRSADMRIHNQNIILSRIYEARERGISQSELVQETGLKAPTIFRIFSSLEEQGLIEIFNDSGDHDTEVRKGRRPVAYTVIKDALYTIGLEFWASSISLGVFNFNGTRIFSRIEPLKGDIDSAGITRLIVRLVNDALASLKISREKVPGIGVAASGQVDVNQRSVIFYPRIRGMKEVFLAEALEKELGISVLLHNNCSAIALSEYRYGNYDHRGSMFTFLLRAGVNGAFVDEKGIYITSQGTTLETGHVPIDSRGPQCSCGTHGCLEAYLRELDKKNVEQGLPLFSGFDERLAAGDRDAKKTMTAAADCLFVSMKSIMRFLTPRSFLIIGNGELISGHIATALRKRWASEPDAFVPDPPQVFSHAYDPLVSQRGASDLVISYYFS</sequence>
<dbReference type="InterPro" id="IPR007309">
    <property type="entry name" value="TFIIIC_Bblock-bd"/>
</dbReference>
<reference evidence="3" key="1">
    <citation type="submission" date="2021-01" db="EMBL/GenBank/DDBJ databases">
        <title>Description of Breznakiella homolactica.</title>
        <authorList>
            <person name="Song Y."/>
            <person name="Brune A."/>
        </authorList>
    </citation>
    <scope>NUCLEOTIDE SEQUENCE</scope>
    <source>
        <strain evidence="3">RmG30</strain>
    </source>
</reference>
<dbReference type="AlphaFoldDB" id="A0A7T8BBS5"/>
<dbReference type="RefSeq" id="WP_215626816.1">
    <property type="nucleotide sequence ID" value="NZ_CP067089.2"/>
</dbReference>
<dbReference type="InterPro" id="IPR036388">
    <property type="entry name" value="WH-like_DNA-bd_sf"/>
</dbReference>
<organism evidence="3 4">
    <name type="scientific">Breznakiella homolactica</name>
    <dbReference type="NCBI Taxonomy" id="2798577"/>
    <lineage>
        <taxon>Bacteria</taxon>
        <taxon>Pseudomonadati</taxon>
        <taxon>Spirochaetota</taxon>
        <taxon>Spirochaetia</taxon>
        <taxon>Spirochaetales</taxon>
        <taxon>Breznakiellaceae</taxon>
        <taxon>Breznakiella</taxon>
    </lineage>
</organism>
<evidence type="ECO:0000256" key="1">
    <source>
        <dbReference type="ARBA" id="ARBA00006479"/>
    </source>
</evidence>
<evidence type="ECO:0000313" key="4">
    <source>
        <dbReference type="Proteomes" id="UP000595917"/>
    </source>
</evidence>
<dbReference type="Proteomes" id="UP000595917">
    <property type="component" value="Chromosome"/>
</dbReference>
<dbReference type="KEGG" id="bhc:JFL75_00920"/>
<dbReference type="InterPro" id="IPR000600">
    <property type="entry name" value="ROK"/>
</dbReference>
<evidence type="ECO:0000259" key="2">
    <source>
        <dbReference type="Pfam" id="PF04182"/>
    </source>
</evidence>
<gene>
    <name evidence="3" type="ORF">JFL75_00920</name>
</gene>
<dbReference type="SUPFAM" id="SSF46785">
    <property type="entry name" value="Winged helix' DNA-binding domain"/>
    <property type="match status" value="1"/>
</dbReference>
<dbReference type="InterPro" id="IPR043129">
    <property type="entry name" value="ATPase_NBD"/>
</dbReference>
<dbReference type="Pfam" id="PF04182">
    <property type="entry name" value="B-block_TFIIIC"/>
    <property type="match status" value="1"/>
</dbReference>
<protein>
    <submittedName>
        <fullName evidence="3">ROK family protein</fullName>
    </submittedName>
</protein>
<feature type="domain" description="B-block binding subunit of TFIIIC" evidence="2">
    <location>
        <begin position="20"/>
        <end position="62"/>
    </location>
</feature>
<dbReference type="SUPFAM" id="SSF53067">
    <property type="entry name" value="Actin-like ATPase domain"/>
    <property type="match status" value="1"/>
</dbReference>
<dbReference type="PANTHER" id="PTHR18964:SF149">
    <property type="entry name" value="BIFUNCTIONAL UDP-N-ACETYLGLUCOSAMINE 2-EPIMERASE_N-ACETYLMANNOSAMINE KINASE"/>
    <property type="match status" value="1"/>
</dbReference>
<dbReference type="PANTHER" id="PTHR18964">
    <property type="entry name" value="ROK (REPRESSOR, ORF, KINASE) FAMILY"/>
    <property type="match status" value="1"/>
</dbReference>
<name>A0A7T8BBS5_9SPIR</name>
<dbReference type="Pfam" id="PF00480">
    <property type="entry name" value="ROK"/>
    <property type="match status" value="1"/>
</dbReference>
<keyword evidence="4" id="KW-1185">Reference proteome</keyword>
<dbReference type="Gene3D" id="3.30.420.40">
    <property type="match status" value="2"/>
</dbReference>
<proteinExistence type="inferred from homology"/>
<dbReference type="Gene3D" id="1.10.10.10">
    <property type="entry name" value="Winged helix-like DNA-binding domain superfamily/Winged helix DNA-binding domain"/>
    <property type="match status" value="1"/>
</dbReference>
<accession>A0A7T8BBS5</accession>
<dbReference type="EMBL" id="CP067089">
    <property type="protein sequence ID" value="QQO09513.1"/>
    <property type="molecule type" value="Genomic_DNA"/>
</dbReference>
<evidence type="ECO:0000313" key="3">
    <source>
        <dbReference type="EMBL" id="QQO09513.1"/>
    </source>
</evidence>